<dbReference type="Pfam" id="PF15798">
    <property type="entry name" value="PRAS"/>
    <property type="match status" value="1"/>
</dbReference>
<protein>
    <submittedName>
        <fullName evidence="3 4">Uncharacterized protein LOC106465379</fullName>
    </submittedName>
</protein>
<accession>A0ABM1BFN9</accession>
<evidence type="ECO:0000313" key="5">
    <source>
        <dbReference type="RefSeq" id="XP_013781057.1"/>
    </source>
</evidence>
<dbReference type="PANTHER" id="PTHR21844">
    <property type="entry name" value="AKT1 SUBSTRATE 1 PROTEIN"/>
    <property type="match status" value="1"/>
</dbReference>
<evidence type="ECO:0000313" key="4">
    <source>
        <dbReference type="RefSeq" id="XP_013781056.1"/>
    </source>
</evidence>
<evidence type="ECO:0000313" key="2">
    <source>
        <dbReference type="Proteomes" id="UP000694941"/>
    </source>
</evidence>
<organism evidence="2 5">
    <name type="scientific">Limulus polyphemus</name>
    <name type="common">Atlantic horseshoe crab</name>
    <dbReference type="NCBI Taxonomy" id="6850"/>
    <lineage>
        <taxon>Eukaryota</taxon>
        <taxon>Metazoa</taxon>
        <taxon>Ecdysozoa</taxon>
        <taxon>Arthropoda</taxon>
        <taxon>Chelicerata</taxon>
        <taxon>Merostomata</taxon>
        <taxon>Xiphosura</taxon>
        <taxon>Limulidae</taxon>
        <taxon>Limulus</taxon>
    </lineage>
</organism>
<dbReference type="RefSeq" id="XP_013781057.1">
    <property type="nucleotide sequence ID" value="XM_013925603.2"/>
</dbReference>
<dbReference type="RefSeq" id="XP_022248981.1">
    <property type="nucleotide sequence ID" value="XM_022393273.1"/>
</dbReference>
<dbReference type="PANTHER" id="PTHR21844:SF2">
    <property type="entry name" value="PROLINE-RICH AKT1 SUBSTRATE 1"/>
    <property type="match status" value="1"/>
</dbReference>
<evidence type="ECO:0000256" key="1">
    <source>
        <dbReference type="SAM" id="MobiDB-lite"/>
    </source>
</evidence>
<proteinExistence type="predicted"/>
<dbReference type="RefSeq" id="XP_022248980.1">
    <property type="nucleotide sequence ID" value="XM_022393272.1"/>
</dbReference>
<evidence type="ECO:0000313" key="3">
    <source>
        <dbReference type="RefSeq" id="XP_013781055.1"/>
    </source>
</evidence>
<dbReference type="RefSeq" id="XP_013781056.1">
    <property type="nucleotide sequence ID" value="XM_013925602.2"/>
</dbReference>
<feature type="region of interest" description="Disordered" evidence="1">
    <location>
        <begin position="363"/>
        <end position="382"/>
    </location>
</feature>
<reference evidence="3 4" key="1">
    <citation type="submission" date="2025-05" db="UniProtKB">
        <authorList>
            <consortium name="RefSeq"/>
        </authorList>
    </citation>
    <scope>IDENTIFICATION</scope>
    <source>
        <tissue evidence="3 4">Muscle</tissue>
    </source>
</reference>
<dbReference type="InterPro" id="IPR026682">
    <property type="entry name" value="AKT1S1"/>
</dbReference>
<keyword evidence="2" id="KW-1185">Reference proteome</keyword>
<name>A0ABM1BFN9_LIMPO</name>
<sequence length="423" mass="47432">MFLFCNCLNVQIHTKGNSEQKVENETIGVVGENAKDSFFQSDVAEVILDIGGITKEQPMLCKSHQVGKWKIWTCSCCGKDTHALQGKEGEEKVLVNLTLEKGSSQVASLMKSENYSRLFKIILPSRSLHLDRKASAEEYVKYNHLEPALTVVQQQVSRFLRQEQQSMQERIRKYTEQQQIEFANLQARAHEDKQIMVYMLADLQEKQVTDSLADAMIDSPLSPPLTPMTEEQDTEFDELSSGDGMAGQGESRDKFPQATIKVSQALQQGKLVYSLPKPMHGRNVNRFRKKHMQPSRMAKSVDTNAMFDIDGVDMEEDTAPFYTTDDEGDTDVSTDSSVYDEANAMFTINKFATSLPISMPVWSTANHSSGSDEEEKLPAPDDPEQMVASIKALAMSVHDGTEMFGDLPKRRLNTGELVKSRPI</sequence>
<evidence type="ECO:0000313" key="7">
    <source>
        <dbReference type="RefSeq" id="XP_022248981.1"/>
    </source>
</evidence>
<dbReference type="RefSeq" id="XP_013781055.1">
    <property type="nucleotide sequence ID" value="XM_013925601.2"/>
</dbReference>
<evidence type="ECO:0000313" key="6">
    <source>
        <dbReference type="RefSeq" id="XP_022248980.1"/>
    </source>
</evidence>
<dbReference type="GeneID" id="106465379"/>
<dbReference type="Proteomes" id="UP000694941">
    <property type="component" value="Unplaced"/>
</dbReference>
<gene>
    <name evidence="3 4 5 6 7" type="primary">LOC106465379</name>
</gene>